<sequence>MADLSKFETEPKLQLLKEIKGARCVMLGSPVASEHMQPMAPQIDKQTVKTVEEGGDSVIYFFSDNTSDLGKAIMKNPGARVMATHIGSDYQACVEGAIYPVLNDPTLIERFWNPIAASWYPDGKGDPKMLMLKFVPITAAVWASTGNPFKFAYETAKANITDTLPDVGSSKIIAA</sequence>
<dbReference type="Proteomes" id="UP000634004">
    <property type="component" value="Unassembled WGS sequence"/>
</dbReference>
<dbReference type="InterPro" id="IPR038725">
    <property type="entry name" value="YdaG_split_barrel_FMN-bd"/>
</dbReference>
<dbReference type="PANTHER" id="PTHR34818">
    <property type="entry name" value="PROTEIN BLI-3"/>
    <property type="match status" value="1"/>
</dbReference>
<keyword evidence="3" id="KW-1185">Reference proteome</keyword>
<evidence type="ECO:0000259" key="1">
    <source>
        <dbReference type="Pfam" id="PF16242"/>
    </source>
</evidence>
<accession>A0A8J3CQT9</accession>
<gene>
    <name evidence="2" type="ORF">GCM10009069_06090</name>
</gene>
<evidence type="ECO:0000313" key="2">
    <source>
        <dbReference type="EMBL" id="GHA85659.1"/>
    </source>
</evidence>
<feature type="domain" description="General stress protein FMN-binding split barrel" evidence="1">
    <location>
        <begin position="14"/>
        <end position="166"/>
    </location>
</feature>
<dbReference type="AlphaFoldDB" id="A0A8J3CQT9"/>
<dbReference type="PANTHER" id="PTHR34818:SF1">
    <property type="entry name" value="PROTEIN BLI-3"/>
    <property type="match status" value="1"/>
</dbReference>
<organism evidence="2 3">
    <name type="scientific">Algimonas arctica</name>
    <dbReference type="NCBI Taxonomy" id="1479486"/>
    <lineage>
        <taxon>Bacteria</taxon>
        <taxon>Pseudomonadati</taxon>
        <taxon>Pseudomonadota</taxon>
        <taxon>Alphaproteobacteria</taxon>
        <taxon>Maricaulales</taxon>
        <taxon>Robiginitomaculaceae</taxon>
        <taxon>Algimonas</taxon>
    </lineage>
</organism>
<dbReference type="Gene3D" id="2.30.110.10">
    <property type="entry name" value="Electron Transport, Fmn-binding Protein, Chain A"/>
    <property type="match status" value="1"/>
</dbReference>
<dbReference type="Pfam" id="PF16242">
    <property type="entry name" value="Pyrid_ox_like"/>
    <property type="match status" value="1"/>
</dbReference>
<dbReference type="EMBL" id="BMZH01000002">
    <property type="protein sequence ID" value="GHA85659.1"/>
    <property type="molecule type" value="Genomic_DNA"/>
</dbReference>
<reference evidence="2" key="2">
    <citation type="submission" date="2020-09" db="EMBL/GenBank/DDBJ databases">
        <authorList>
            <person name="Sun Q."/>
            <person name="Kim S."/>
        </authorList>
    </citation>
    <scope>NUCLEOTIDE SEQUENCE</scope>
    <source>
        <strain evidence="2">KCTC 32513</strain>
    </source>
</reference>
<reference evidence="2" key="1">
    <citation type="journal article" date="2014" name="Int. J. Syst. Evol. Microbiol.">
        <title>Complete genome sequence of Corynebacterium casei LMG S-19264T (=DSM 44701T), isolated from a smear-ripened cheese.</title>
        <authorList>
            <consortium name="US DOE Joint Genome Institute (JGI-PGF)"/>
            <person name="Walter F."/>
            <person name="Albersmeier A."/>
            <person name="Kalinowski J."/>
            <person name="Ruckert C."/>
        </authorList>
    </citation>
    <scope>NUCLEOTIDE SEQUENCE</scope>
    <source>
        <strain evidence="2">KCTC 32513</strain>
    </source>
</reference>
<comment type="caution">
    <text evidence="2">The sequence shown here is derived from an EMBL/GenBank/DDBJ whole genome shotgun (WGS) entry which is preliminary data.</text>
</comment>
<dbReference type="InterPro" id="IPR012349">
    <property type="entry name" value="Split_barrel_FMN-bd"/>
</dbReference>
<proteinExistence type="predicted"/>
<name>A0A8J3CQT9_9PROT</name>
<dbReference type="SUPFAM" id="SSF50475">
    <property type="entry name" value="FMN-binding split barrel"/>
    <property type="match status" value="1"/>
</dbReference>
<dbReference type="InterPro" id="IPR052917">
    <property type="entry name" value="Stress-Dev_Protein"/>
</dbReference>
<protein>
    <recommendedName>
        <fullName evidence="1">General stress protein FMN-binding split barrel domain-containing protein</fullName>
    </recommendedName>
</protein>
<evidence type="ECO:0000313" key="3">
    <source>
        <dbReference type="Proteomes" id="UP000634004"/>
    </source>
</evidence>
<dbReference type="RefSeq" id="WP_189495286.1">
    <property type="nucleotide sequence ID" value="NZ_BMZH01000002.1"/>
</dbReference>